<dbReference type="EMBL" id="CP051774">
    <property type="protein sequence ID" value="QJE97045.1"/>
    <property type="molecule type" value="Genomic_DNA"/>
</dbReference>
<protein>
    <submittedName>
        <fullName evidence="2">Uncharacterized protein</fullName>
    </submittedName>
</protein>
<proteinExistence type="predicted"/>
<keyword evidence="3" id="KW-1185">Reference proteome</keyword>
<evidence type="ECO:0000313" key="2">
    <source>
        <dbReference type="EMBL" id="QJE97045.1"/>
    </source>
</evidence>
<dbReference type="Proteomes" id="UP000501812">
    <property type="component" value="Chromosome"/>
</dbReference>
<evidence type="ECO:0000256" key="1">
    <source>
        <dbReference type="SAM" id="SignalP"/>
    </source>
</evidence>
<dbReference type="AlphaFoldDB" id="A0A858RJZ7"/>
<organism evidence="2 3">
    <name type="scientific">Luteolibacter luteus</name>
    <dbReference type="NCBI Taxonomy" id="2728835"/>
    <lineage>
        <taxon>Bacteria</taxon>
        <taxon>Pseudomonadati</taxon>
        <taxon>Verrucomicrobiota</taxon>
        <taxon>Verrucomicrobiia</taxon>
        <taxon>Verrucomicrobiales</taxon>
        <taxon>Verrucomicrobiaceae</taxon>
        <taxon>Luteolibacter</taxon>
    </lineage>
</organism>
<evidence type="ECO:0000313" key="3">
    <source>
        <dbReference type="Proteomes" id="UP000501812"/>
    </source>
</evidence>
<gene>
    <name evidence="2" type="ORF">HHL09_15040</name>
</gene>
<feature type="chain" id="PRO_5032336798" evidence="1">
    <location>
        <begin position="26"/>
        <end position="438"/>
    </location>
</feature>
<dbReference type="RefSeq" id="WP_169455445.1">
    <property type="nucleotide sequence ID" value="NZ_CP051774.1"/>
</dbReference>
<accession>A0A858RJZ7</accession>
<sequence length="438" mass="48175">MKAIQRNALLTVSHLAVLAAGYAFHRGAGANSPEMIAVSALPPPVEMPKPGPVRPLSGYLSPGEGPWSAGDLRRAWHALKGSALPPDELAILRDKLRREWLVKDLRAALMVWSDEETLDASDVGTKIQGHLKGHEEEMLDWILAGDFGLDGRAVLDCWAARVGEKDRGLVLRSLGKIPVEFREQVIQSTFRWSMTVEEIDACVEELAKLTDDGVKTACWNAMLRGIAFNAINNGGPDRIHELIARQEIPGQARQAGLGLLAERIARSSQPAKAMEDFHKLSDDDQLVIAPQLLAEAKGNALASGSAVPNVLEMLCELENWELLAEEGPAAIDTFLERRKQSGGELSRWALKLPAREETAEIFRRAVSERFREDLEEGATWVASLPEGWHREQAFAQLAISADRDHRNAAMRDQALAGIADPALQQEMREWRAAKAVAK</sequence>
<name>A0A858RJZ7_9BACT</name>
<feature type="signal peptide" evidence="1">
    <location>
        <begin position="1"/>
        <end position="25"/>
    </location>
</feature>
<dbReference type="KEGG" id="luo:HHL09_15040"/>
<keyword evidence="1" id="KW-0732">Signal</keyword>
<reference evidence="2 3" key="1">
    <citation type="submission" date="2020-04" db="EMBL/GenBank/DDBJ databases">
        <title>Luteolibacter sp. G-1-1-1 isolated from soil.</title>
        <authorList>
            <person name="Dahal R.H."/>
        </authorList>
    </citation>
    <scope>NUCLEOTIDE SEQUENCE [LARGE SCALE GENOMIC DNA]</scope>
    <source>
        <strain evidence="2 3">G-1-1-1</strain>
    </source>
</reference>